<dbReference type="Pfam" id="PF24883">
    <property type="entry name" value="NPHP3_N"/>
    <property type="match status" value="1"/>
</dbReference>
<reference evidence="3 4" key="1">
    <citation type="submission" date="2019-06" db="EMBL/GenBank/DDBJ databases">
        <authorList>
            <person name="Broberg M."/>
        </authorList>
    </citation>
    <scope>NUCLEOTIDE SEQUENCE [LARGE SCALE GENOMIC DNA]</scope>
</reference>
<dbReference type="PANTHER" id="PTHR10039">
    <property type="entry name" value="AMELOGENIN"/>
    <property type="match status" value="1"/>
</dbReference>
<keyword evidence="4" id="KW-1185">Reference proteome</keyword>
<comment type="caution">
    <text evidence="3">The sequence shown here is derived from an EMBL/GenBank/DDBJ whole genome shotgun (WGS) entry which is preliminary data.</text>
</comment>
<evidence type="ECO:0000256" key="1">
    <source>
        <dbReference type="ARBA" id="ARBA00022737"/>
    </source>
</evidence>
<keyword evidence="1" id="KW-0677">Repeat</keyword>
<evidence type="ECO:0000313" key="4">
    <source>
        <dbReference type="Proteomes" id="UP000766486"/>
    </source>
</evidence>
<evidence type="ECO:0000259" key="2">
    <source>
        <dbReference type="Pfam" id="PF24883"/>
    </source>
</evidence>
<dbReference type="Gene3D" id="3.40.50.300">
    <property type="entry name" value="P-loop containing nucleotide triphosphate hydrolases"/>
    <property type="match status" value="1"/>
</dbReference>
<dbReference type="InterPro" id="IPR029058">
    <property type="entry name" value="AB_hydrolase_fold"/>
</dbReference>
<dbReference type="SUPFAM" id="SSF53474">
    <property type="entry name" value="alpha/beta-Hydrolases"/>
    <property type="match status" value="1"/>
</dbReference>
<dbReference type="InterPro" id="IPR056884">
    <property type="entry name" value="NPHP3-like_N"/>
</dbReference>
<dbReference type="PANTHER" id="PTHR10039:SF5">
    <property type="entry name" value="NACHT DOMAIN-CONTAINING PROTEIN"/>
    <property type="match status" value="1"/>
</dbReference>
<organism evidence="3 4">
    <name type="scientific">Bionectria ochroleuca</name>
    <name type="common">Gliocladium roseum</name>
    <dbReference type="NCBI Taxonomy" id="29856"/>
    <lineage>
        <taxon>Eukaryota</taxon>
        <taxon>Fungi</taxon>
        <taxon>Dikarya</taxon>
        <taxon>Ascomycota</taxon>
        <taxon>Pezizomycotina</taxon>
        <taxon>Sordariomycetes</taxon>
        <taxon>Hypocreomycetidae</taxon>
        <taxon>Hypocreales</taxon>
        <taxon>Bionectriaceae</taxon>
        <taxon>Clonostachys</taxon>
    </lineage>
</organism>
<sequence>MQNDTELLAKVFRLRRLPNSVVTLRDAAVLLSKCLGDLDVDDVTVFSLATAIDFSVNSPEKVATLQFHKVPCLVRQNAGLDEWRLQADDPGSVLIVDFHFLGMTPLNDVDPEKHMFDSISISGLSSHPFGSWQPRGADKSFMWIRDELPAFVPGVRAFTYGYDTNLINSNSFQLISDIARGFIEHLRIGGWSLTSARPIVFLAHSLGGLVLKDALVQIADARNELDRSLLDKVRGAIMFGVPNLGMEQSHLLAMVEGRPNEILVDDLSRKSNYIMRLDESFSGIAFTSRFTVFWAYETCQSHTTIRNLDGSSGWNKRGPLAILVNSRSATCRLDEKNPSMTFPINETHSEMVKFPKGCALCKIVCSKLRQMCDIGSPMAELKPINDFDGGLPARHSSRAVYTREKIKKNDFIDILNAPNLDIRLQTIESTFGATFEWIFEHSTFTDWLQHGTGIFWIYGKPGSGKSTLMKYIFQDARTWDLIHDWKRGAKDIRAGFFFHYRGTAMQKSFEGVLRSLLRQLLLEEKELKHLLLPEFEWKLDQTANAKEWTITELEKALRLILDQNIYALDICLFFDALDEFDGHSNLICRFLKEIVNIYPDSSCRVKVCFSSRPWDVFSEHFNDLPNLRLQDFTENDIRDYCVGTIVSAQATLTTPIHDLVPDLVERAAGVFLWVKLVVKELLIEASPPQSKSVEELRDILQELPLELDQYYELIIQRTARSNRWETYVLLELVILRWLYPTAIPTIQHAIKSSGNE</sequence>
<feature type="domain" description="Nephrocystin 3-like N-terminal" evidence="2">
    <location>
        <begin position="434"/>
        <end position="612"/>
    </location>
</feature>
<proteinExistence type="predicted"/>
<name>A0ABY6TUR8_BIOOC</name>
<gene>
    <name evidence="3" type="ORF">CLO192961_LOCUS78174</name>
</gene>
<dbReference type="EMBL" id="CABFNS010000533">
    <property type="protein sequence ID" value="VUC22222.1"/>
    <property type="molecule type" value="Genomic_DNA"/>
</dbReference>
<accession>A0ABY6TUR8</accession>
<evidence type="ECO:0000313" key="3">
    <source>
        <dbReference type="EMBL" id="VUC22222.1"/>
    </source>
</evidence>
<dbReference type="Gene3D" id="3.40.50.1820">
    <property type="entry name" value="alpha/beta hydrolase"/>
    <property type="match status" value="1"/>
</dbReference>
<dbReference type="SUPFAM" id="SSF52540">
    <property type="entry name" value="P-loop containing nucleoside triphosphate hydrolases"/>
    <property type="match status" value="1"/>
</dbReference>
<dbReference type="InterPro" id="IPR027417">
    <property type="entry name" value="P-loop_NTPase"/>
</dbReference>
<protein>
    <recommendedName>
        <fullName evidence="2">Nephrocystin 3-like N-terminal domain-containing protein</fullName>
    </recommendedName>
</protein>
<dbReference type="Proteomes" id="UP000766486">
    <property type="component" value="Unassembled WGS sequence"/>
</dbReference>